<dbReference type="Proteomes" id="UP000027093">
    <property type="component" value="Chromosome"/>
</dbReference>
<proteinExistence type="predicted"/>
<dbReference type="EMBL" id="CP007536">
    <property type="protein sequence ID" value="AIC15977.1"/>
    <property type="molecule type" value="Genomic_DNA"/>
</dbReference>
<dbReference type="AlphaFoldDB" id="A0A060HS48"/>
<accession>A0A060HS48</accession>
<evidence type="ECO:0000313" key="2">
    <source>
        <dbReference type="Proteomes" id="UP000027093"/>
    </source>
</evidence>
<name>A0A060HS48_9ARCH</name>
<gene>
    <name evidence="1" type="ORF">NVIE_017180</name>
</gene>
<keyword evidence="2" id="KW-1185">Reference proteome</keyword>
<dbReference type="STRING" id="926571.NVIE_017180"/>
<organism evidence="1 2">
    <name type="scientific">Nitrososphaera viennensis EN76</name>
    <dbReference type="NCBI Taxonomy" id="926571"/>
    <lineage>
        <taxon>Archaea</taxon>
        <taxon>Nitrososphaerota</taxon>
        <taxon>Nitrososphaeria</taxon>
        <taxon>Nitrososphaerales</taxon>
        <taxon>Nitrososphaeraceae</taxon>
        <taxon>Nitrososphaera</taxon>
    </lineage>
</organism>
<reference evidence="1 2" key="1">
    <citation type="journal article" date="2014" name="Int. J. Syst. Evol. Microbiol.">
        <title>Nitrososphaera viennensis gen. nov., sp. nov., an aerobic and mesophilic, ammonia-oxidizing archaeon from soil and a member of the archaeal phylum Thaumarchaeota.</title>
        <authorList>
            <person name="Stieglmeier M."/>
            <person name="Klingl A."/>
            <person name="Alves R.J."/>
            <person name="Rittmann S.K."/>
            <person name="Melcher M."/>
            <person name="Leisch N."/>
            <person name="Schleper C."/>
        </authorList>
    </citation>
    <scope>NUCLEOTIDE SEQUENCE [LARGE SCALE GENOMIC DNA]</scope>
    <source>
        <strain evidence="1">EN76</strain>
    </source>
</reference>
<evidence type="ECO:0000313" key="1">
    <source>
        <dbReference type="EMBL" id="AIC15977.1"/>
    </source>
</evidence>
<dbReference type="KEGG" id="nvn:NVIE_017180"/>
<protein>
    <submittedName>
        <fullName evidence="1">Uncharacterized protein</fullName>
    </submittedName>
</protein>
<dbReference type="HOGENOM" id="CLU_1598935_0_0_2"/>
<sequence length="189" mass="21389">MTEPEVSSGLLPALYGRLCTIITRVQSQAEFRARVAGLKDFDEAFELVKSAVYEKFKMHRAGLSLILQVMPTNLGAYHILGSNVIVMNSHVLAAIRRLSGSEAEYNAYVFMVLAHEYLHSLGIIDENTVRQMTYNLCKTMLGEDHGSTKMAKEDPSSLFPQLRNMMQTQFGREFQLVKKFDRASQSYIQ</sequence>